<reference evidence="3" key="1">
    <citation type="journal article" date="2014" name="Proc. Natl. Acad. Sci. U.S.A.">
        <title>Extensive sampling of basidiomycete genomes demonstrates inadequacy of the white-rot/brown-rot paradigm for wood decay fungi.</title>
        <authorList>
            <person name="Riley R."/>
            <person name="Salamov A.A."/>
            <person name="Brown D.W."/>
            <person name="Nagy L.G."/>
            <person name="Floudas D."/>
            <person name="Held B.W."/>
            <person name="Levasseur A."/>
            <person name="Lombard V."/>
            <person name="Morin E."/>
            <person name="Otillar R."/>
            <person name="Lindquist E.A."/>
            <person name="Sun H."/>
            <person name="LaButti K.M."/>
            <person name="Schmutz J."/>
            <person name="Jabbour D."/>
            <person name="Luo H."/>
            <person name="Baker S.E."/>
            <person name="Pisabarro A.G."/>
            <person name="Walton J.D."/>
            <person name="Blanchette R.A."/>
            <person name="Henrissat B."/>
            <person name="Martin F."/>
            <person name="Cullen D."/>
            <person name="Hibbett D.S."/>
            <person name="Grigoriev I.V."/>
        </authorList>
    </citation>
    <scope>NUCLEOTIDE SEQUENCE [LARGE SCALE GENOMIC DNA]</scope>
    <source>
        <strain evidence="3">PC15</strain>
    </source>
</reference>
<dbReference type="AlphaFoldDB" id="A0A067NE15"/>
<feature type="region of interest" description="Disordered" evidence="1">
    <location>
        <begin position="28"/>
        <end position="95"/>
    </location>
</feature>
<dbReference type="OrthoDB" id="3130086at2759"/>
<evidence type="ECO:0000256" key="1">
    <source>
        <dbReference type="SAM" id="MobiDB-lite"/>
    </source>
</evidence>
<organism evidence="2 3">
    <name type="scientific">Pleurotus ostreatus (strain PC15)</name>
    <name type="common">Oyster mushroom</name>
    <dbReference type="NCBI Taxonomy" id="1137138"/>
    <lineage>
        <taxon>Eukaryota</taxon>
        <taxon>Fungi</taxon>
        <taxon>Dikarya</taxon>
        <taxon>Basidiomycota</taxon>
        <taxon>Agaricomycotina</taxon>
        <taxon>Agaricomycetes</taxon>
        <taxon>Agaricomycetidae</taxon>
        <taxon>Agaricales</taxon>
        <taxon>Pleurotineae</taxon>
        <taxon>Pleurotaceae</taxon>
        <taxon>Pleurotus</taxon>
    </lineage>
</organism>
<proteinExistence type="predicted"/>
<protein>
    <submittedName>
        <fullName evidence="2">Uncharacterized protein</fullName>
    </submittedName>
</protein>
<dbReference type="VEuPathDB" id="FungiDB:PLEOSDRAFT_1106156"/>
<gene>
    <name evidence="2" type="ORF">PLEOSDRAFT_1106156</name>
</gene>
<feature type="region of interest" description="Disordered" evidence="1">
    <location>
        <begin position="229"/>
        <end position="267"/>
    </location>
</feature>
<accession>A0A067NE15</accession>
<dbReference type="EMBL" id="KL198010">
    <property type="protein sequence ID" value="KDQ25215.1"/>
    <property type="molecule type" value="Genomic_DNA"/>
</dbReference>
<dbReference type="HOGENOM" id="CLU_306310_0_0_1"/>
<evidence type="ECO:0000313" key="3">
    <source>
        <dbReference type="Proteomes" id="UP000027073"/>
    </source>
</evidence>
<feature type="compositionally biased region" description="Acidic residues" evidence="1">
    <location>
        <begin position="249"/>
        <end position="260"/>
    </location>
</feature>
<dbReference type="InParanoid" id="A0A067NE15"/>
<feature type="region of interest" description="Disordered" evidence="1">
    <location>
        <begin position="127"/>
        <end position="151"/>
    </location>
</feature>
<name>A0A067NE15_PLEO1</name>
<evidence type="ECO:0000313" key="2">
    <source>
        <dbReference type="EMBL" id="KDQ25215.1"/>
    </source>
</evidence>
<sequence>MGGTRCTTRPLHAHAVCAVFTQFAPHPVFRPPPRPQTRLGPWDSSSTTARRVAHSTPPTHSTPTPSALVSPPSRVPSSSVPPNSAWGAGSHVDDNKMSGTRCTTRPLHAHAVCAVCARFAPHPAFRPPPLPQTRLGARDLTSTPGKRMSTPYVDDILKPAIVEWHKKKNEGREEVIKHTCKELYAKQAANTSKLNPLKDAASLAGQVAWWFKNNQKRYCKDLDGEDMGAANDRSKAGKGGKGKNKAVEENDEEQDDEDDEPARNVDVPWHKRMTGPLMAKACDEEAFKKILAHHEDKGFGQRFNLAINEYWGGSPKRKKMILARKRRNMQESMNSVVEYFAKYYGASVIMFSMAPGDDDSPIIRWHETKDGKRPSKFIKPNVFRAFQEEWLESVPAGLYGDAVKSKDTDPEQDSWAIVEESEDGIPMLPNLPAGARSEAIVRVFREYGNLVADMDSDGKVKRLPWLRLSQDNKAYIYPKSLISGVHFGEPTKMPIADVRQYYMHFLRCQDKGTMGLRLQEGWNTLSKESEVEKGEGKRRRSSVVEVRTSKCIKTPSDTMMDVDGDVDGKGSAMEVDKNGGGKDVPVGMLAPSQVSDKDRIIFLRSLSTNGDYQAMISWLSQCKQGQVSMRSNQHPPTWGSWSLKTPHLPMEFYAQSKSNKERESFAAAKAYLLQDPLPHVGLGDVVGPYGRVETTVLIVGLMLRDMAKVCFLEPGSDEAQSLPGYMQDSSFAIKEWEELGEVCSGIRNSLWKWEEDQIKRGQAKNAGPKAKDAGPKAKGELKRDWIGKASRIPKDLLTLASSCGLLREDAHIFQSFRADWRAVVDNYWALEKALLGKAVDGDGVPHHVEGLPTAVDVWVDAWQEEGLFDVDGLIGDAKFGEDMWKWWKKQKDADKEVREEKGLDGLLEQPHLQRGGRGLLVMLWAVNVWGKGVVRRQKPQGAEAQQCVTVCKELRLLFIELLKAPAF</sequence>
<feature type="compositionally biased region" description="Low complexity" evidence="1">
    <location>
        <begin position="54"/>
        <end position="84"/>
    </location>
</feature>
<dbReference type="Proteomes" id="UP000027073">
    <property type="component" value="Unassembled WGS sequence"/>
</dbReference>